<keyword evidence="7" id="KW-0568">Pathogenesis-related protein</keyword>
<dbReference type="PANTHER" id="PTHR31942:SF52">
    <property type="entry name" value="MLO-LIKE PROTEIN 1"/>
    <property type="match status" value="1"/>
</dbReference>
<evidence type="ECO:0000313" key="10">
    <source>
        <dbReference type="Proteomes" id="UP000623129"/>
    </source>
</evidence>
<dbReference type="GO" id="GO:0016020">
    <property type="term" value="C:membrane"/>
    <property type="evidence" value="ECO:0007669"/>
    <property type="project" value="UniProtKB-SubCell"/>
</dbReference>
<evidence type="ECO:0000256" key="6">
    <source>
        <dbReference type="ARBA" id="ARBA00023136"/>
    </source>
</evidence>
<dbReference type="GO" id="GO:0006952">
    <property type="term" value="P:defense response"/>
    <property type="evidence" value="ECO:0007669"/>
    <property type="project" value="UniProtKB-KW"/>
</dbReference>
<keyword evidence="5 8" id="KW-1133">Transmembrane helix</keyword>
<dbReference type="Proteomes" id="UP000623129">
    <property type="component" value="Unassembled WGS sequence"/>
</dbReference>
<keyword evidence="10" id="KW-1185">Reference proteome</keyword>
<comment type="similarity">
    <text evidence="2">Belongs to the MLO family.</text>
</comment>
<evidence type="ECO:0000256" key="8">
    <source>
        <dbReference type="SAM" id="Phobius"/>
    </source>
</evidence>
<dbReference type="Pfam" id="PF03094">
    <property type="entry name" value="Mlo"/>
    <property type="match status" value="1"/>
</dbReference>
<reference evidence="9" key="1">
    <citation type="submission" date="2020-01" db="EMBL/GenBank/DDBJ databases">
        <title>Genome sequence of Kobresia littledalei, the first chromosome-level genome in the family Cyperaceae.</title>
        <authorList>
            <person name="Qu G."/>
        </authorList>
    </citation>
    <scope>NUCLEOTIDE SEQUENCE</scope>
    <source>
        <strain evidence="9">C.B.Clarke</strain>
        <tissue evidence="9">Leaf</tissue>
    </source>
</reference>
<evidence type="ECO:0000256" key="5">
    <source>
        <dbReference type="ARBA" id="ARBA00022989"/>
    </source>
</evidence>
<dbReference type="InterPro" id="IPR004326">
    <property type="entry name" value="Mlo"/>
</dbReference>
<evidence type="ECO:0000313" key="9">
    <source>
        <dbReference type="EMBL" id="KAF3337843.1"/>
    </source>
</evidence>
<evidence type="ECO:0000256" key="2">
    <source>
        <dbReference type="ARBA" id="ARBA00006574"/>
    </source>
</evidence>
<evidence type="ECO:0000256" key="4">
    <source>
        <dbReference type="ARBA" id="ARBA00022821"/>
    </source>
</evidence>
<dbReference type="EMBL" id="SWLB01000006">
    <property type="protein sequence ID" value="KAF3337843.1"/>
    <property type="molecule type" value="Genomic_DNA"/>
</dbReference>
<dbReference type="PANTHER" id="PTHR31942">
    <property type="entry name" value="MLO-LIKE PROTEIN 1"/>
    <property type="match status" value="1"/>
</dbReference>
<keyword evidence="3 8" id="KW-0812">Transmembrane</keyword>
<evidence type="ECO:0000256" key="3">
    <source>
        <dbReference type="ARBA" id="ARBA00022692"/>
    </source>
</evidence>
<comment type="caution">
    <text evidence="9">The sequence shown here is derived from an EMBL/GenBank/DDBJ whole genome shotgun (WGS) entry which is preliminary data.</text>
</comment>
<dbReference type="OrthoDB" id="787117at2759"/>
<dbReference type="AlphaFoldDB" id="A0A833VW67"/>
<evidence type="ECO:0000256" key="7">
    <source>
        <dbReference type="ARBA" id="ARBA00023265"/>
    </source>
</evidence>
<keyword evidence="4" id="KW-0611">Plant defense</keyword>
<organism evidence="9 10">
    <name type="scientific">Carex littledalei</name>
    <dbReference type="NCBI Taxonomy" id="544730"/>
    <lineage>
        <taxon>Eukaryota</taxon>
        <taxon>Viridiplantae</taxon>
        <taxon>Streptophyta</taxon>
        <taxon>Embryophyta</taxon>
        <taxon>Tracheophyta</taxon>
        <taxon>Spermatophyta</taxon>
        <taxon>Magnoliopsida</taxon>
        <taxon>Liliopsida</taxon>
        <taxon>Poales</taxon>
        <taxon>Cyperaceae</taxon>
        <taxon>Cyperoideae</taxon>
        <taxon>Cariceae</taxon>
        <taxon>Carex</taxon>
        <taxon>Carex subgen. Euthyceras</taxon>
    </lineage>
</organism>
<sequence>MGNKSYIIPRLEFSGIIQVVCGYSTLPLYAIVSHMGSRYKKAILPDHMHETFEEWLASAKSNKIKREETSNEGTADKSWGVLNRNKASNKADVVAQSREEMQEIQHEPEPEIEIGIHN</sequence>
<evidence type="ECO:0000256" key="1">
    <source>
        <dbReference type="ARBA" id="ARBA00004141"/>
    </source>
</evidence>
<protein>
    <submittedName>
        <fullName evidence="9">MLO-like protein 1</fullName>
    </submittedName>
</protein>
<accession>A0A833VW67</accession>
<name>A0A833VW67_9POAL</name>
<feature type="transmembrane region" description="Helical" evidence="8">
    <location>
        <begin position="13"/>
        <end position="32"/>
    </location>
</feature>
<gene>
    <name evidence="9" type="ORF">FCM35_KLT18430</name>
</gene>
<comment type="subcellular location">
    <subcellularLocation>
        <location evidence="1">Membrane</location>
        <topology evidence="1">Multi-pass membrane protein</topology>
    </subcellularLocation>
</comment>
<proteinExistence type="inferred from homology"/>
<keyword evidence="6 8" id="KW-0472">Membrane</keyword>